<name>A0A2T3BAX3_AMORE</name>
<dbReference type="EMBL" id="KZ679007">
    <property type="protein sequence ID" value="PSS25466.1"/>
    <property type="molecule type" value="Genomic_DNA"/>
</dbReference>
<proteinExistence type="predicted"/>
<feature type="domain" description="MYND-type" evidence="5">
    <location>
        <begin position="147"/>
        <end position="187"/>
    </location>
</feature>
<sequence length="192" mass="22295">MQKPVIVRTSAGYILNFLIKGPKLRSMFWNFATRMHMYTGVREDELHSVLLFTRPEVDKETFPVVDMTRMQYGEAGRGTYGENYFLGTLEKFLSSMKRVCGTAALTFMDRETLIRGICPTKEIEERLKACAERAWRRWLRRNEEGWCDHCGKGGQELFRCEACKVKVVRYCCKEHQQAGWGLHKFCCEGVVA</sequence>
<evidence type="ECO:0000256" key="2">
    <source>
        <dbReference type="ARBA" id="ARBA00022771"/>
    </source>
</evidence>
<evidence type="ECO:0000256" key="1">
    <source>
        <dbReference type="ARBA" id="ARBA00022723"/>
    </source>
</evidence>
<dbReference type="GO" id="GO:0008270">
    <property type="term" value="F:zinc ion binding"/>
    <property type="evidence" value="ECO:0007669"/>
    <property type="project" value="UniProtKB-KW"/>
</dbReference>
<evidence type="ECO:0000313" key="7">
    <source>
        <dbReference type="Proteomes" id="UP000241818"/>
    </source>
</evidence>
<evidence type="ECO:0000256" key="3">
    <source>
        <dbReference type="ARBA" id="ARBA00022833"/>
    </source>
</evidence>
<reference evidence="6 7" key="1">
    <citation type="journal article" date="2018" name="New Phytol.">
        <title>Comparative genomics and transcriptomics depict ericoid mycorrhizal fungi as versatile saprotrophs and plant mutualists.</title>
        <authorList>
            <person name="Martino E."/>
            <person name="Morin E."/>
            <person name="Grelet G.A."/>
            <person name="Kuo A."/>
            <person name="Kohler A."/>
            <person name="Daghino S."/>
            <person name="Barry K.W."/>
            <person name="Cichocki N."/>
            <person name="Clum A."/>
            <person name="Dockter R.B."/>
            <person name="Hainaut M."/>
            <person name="Kuo R.C."/>
            <person name="LaButti K."/>
            <person name="Lindahl B.D."/>
            <person name="Lindquist E.A."/>
            <person name="Lipzen A."/>
            <person name="Khouja H.R."/>
            <person name="Magnuson J."/>
            <person name="Murat C."/>
            <person name="Ohm R.A."/>
            <person name="Singer S.W."/>
            <person name="Spatafora J.W."/>
            <person name="Wang M."/>
            <person name="Veneault-Fourrey C."/>
            <person name="Henrissat B."/>
            <person name="Grigoriev I.V."/>
            <person name="Martin F.M."/>
            <person name="Perotto S."/>
        </authorList>
    </citation>
    <scope>NUCLEOTIDE SEQUENCE [LARGE SCALE GENOMIC DNA]</scope>
    <source>
        <strain evidence="6 7">ATCC 22711</strain>
    </source>
</reference>
<evidence type="ECO:0000259" key="5">
    <source>
        <dbReference type="PROSITE" id="PS50865"/>
    </source>
</evidence>
<organism evidence="6 7">
    <name type="scientific">Amorphotheca resinae ATCC 22711</name>
    <dbReference type="NCBI Taxonomy" id="857342"/>
    <lineage>
        <taxon>Eukaryota</taxon>
        <taxon>Fungi</taxon>
        <taxon>Dikarya</taxon>
        <taxon>Ascomycota</taxon>
        <taxon>Pezizomycotina</taxon>
        <taxon>Leotiomycetes</taxon>
        <taxon>Helotiales</taxon>
        <taxon>Amorphothecaceae</taxon>
        <taxon>Amorphotheca</taxon>
    </lineage>
</organism>
<dbReference type="PROSITE" id="PS50865">
    <property type="entry name" value="ZF_MYND_2"/>
    <property type="match status" value="1"/>
</dbReference>
<keyword evidence="2 4" id="KW-0863">Zinc-finger</keyword>
<dbReference type="RefSeq" id="XP_024724065.1">
    <property type="nucleotide sequence ID" value="XM_024866310.1"/>
</dbReference>
<keyword evidence="1" id="KW-0479">Metal-binding</keyword>
<accession>A0A2T3BAX3</accession>
<dbReference type="SUPFAM" id="SSF144232">
    <property type="entry name" value="HIT/MYND zinc finger-like"/>
    <property type="match status" value="1"/>
</dbReference>
<dbReference type="Gene3D" id="6.10.140.2220">
    <property type="match status" value="1"/>
</dbReference>
<keyword evidence="7" id="KW-1185">Reference proteome</keyword>
<dbReference type="AlphaFoldDB" id="A0A2T3BAX3"/>
<dbReference type="Pfam" id="PF01753">
    <property type="entry name" value="zf-MYND"/>
    <property type="match status" value="1"/>
</dbReference>
<dbReference type="InParanoid" id="A0A2T3BAX3"/>
<keyword evidence="3" id="KW-0862">Zinc</keyword>
<dbReference type="OrthoDB" id="432970at2759"/>
<gene>
    <name evidence="6" type="ORF">M430DRAFT_33169</name>
</gene>
<dbReference type="STRING" id="857342.A0A2T3BAX3"/>
<protein>
    <recommendedName>
        <fullName evidence="5">MYND-type domain-containing protein</fullName>
    </recommendedName>
</protein>
<dbReference type="InterPro" id="IPR002893">
    <property type="entry name" value="Znf_MYND"/>
</dbReference>
<dbReference type="GeneID" id="36574391"/>
<evidence type="ECO:0000256" key="4">
    <source>
        <dbReference type="PROSITE-ProRule" id="PRU00134"/>
    </source>
</evidence>
<dbReference type="Proteomes" id="UP000241818">
    <property type="component" value="Unassembled WGS sequence"/>
</dbReference>
<evidence type="ECO:0000313" key="6">
    <source>
        <dbReference type="EMBL" id="PSS25466.1"/>
    </source>
</evidence>